<evidence type="ECO:0000256" key="3">
    <source>
        <dbReference type="ARBA" id="ARBA00011738"/>
    </source>
</evidence>
<keyword evidence="6 9" id="KW-0808">Transferase</keyword>
<dbReference type="Pfam" id="PF00155">
    <property type="entry name" value="Aminotran_1_2"/>
    <property type="match status" value="1"/>
</dbReference>
<dbReference type="SUPFAM" id="SSF53383">
    <property type="entry name" value="PLP-dependent transferases"/>
    <property type="match status" value="1"/>
</dbReference>
<keyword evidence="8 9" id="KW-0368">Histidine biosynthesis</keyword>
<gene>
    <name evidence="9 11" type="primary">hisC</name>
    <name evidence="11" type="ORF">GCM10010968_19620</name>
</gene>
<keyword evidence="12" id="KW-1185">Reference proteome</keyword>
<evidence type="ECO:0000313" key="11">
    <source>
        <dbReference type="EMBL" id="GGN86187.1"/>
    </source>
</evidence>
<dbReference type="NCBIfam" id="TIGR01141">
    <property type="entry name" value="hisC"/>
    <property type="match status" value="1"/>
</dbReference>
<sequence>MTSLDDLPIRDDLRGLTPYGAPQLEVPVRLNVNENAYRVPEAVALDIVQEVARALPEANRYPDREFDALRASFAAYLGHGVAPEQIWAGNGSNEVLQHVLQAFGGPGRSLLSFTPTYSMYPLLARGVGMDWIGVPRGEGFTITPEAVRAAIEDHDPDVVFLCAPNNPTGTAIPLETVRAAAEAARGIVLVDEAYAEFAHDRSQTALSLLDEHPRLLVSRTMSKAFAFAGIRVGYLAAHPAVVDALRLVRLPYHLSAITQAAAVAALRHADEMLSRVDALRAQRDRIVDELAALGYEPYPSDANFVLVGGVADPRATFEALLARGILVRDVGLPGTLRITAGTEAETTALLEAMAALSGAGSAAE</sequence>
<dbReference type="NCBIfam" id="NF002877">
    <property type="entry name" value="PRK03317.1"/>
    <property type="match status" value="1"/>
</dbReference>
<dbReference type="PANTHER" id="PTHR42885:SF2">
    <property type="entry name" value="HISTIDINOL-PHOSPHATE AMINOTRANSFERASE"/>
    <property type="match status" value="1"/>
</dbReference>
<comment type="cofactor">
    <cofactor evidence="1 9">
        <name>pyridoxal 5'-phosphate</name>
        <dbReference type="ChEBI" id="CHEBI:597326"/>
    </cofactor>
</comment>
<keyword evidence="7 9" id="KW-0663">Pyridoxal phosphate</keyword>
<evidence type="ECO:0000256" key="7">
    <source>
        <dbReference type="ARBA" id="ARBA00022898"/>
    </source>
</evidence>
<organism evidence="11 12">
    <name type="scientific">Agrococcus terreus</name>
    <dbReference type="NCBI Taxonomy" id="574649"/>
    <lineage>
        <taxon>Bacteria</taxon>
        <taxon>Bacillati</taxon>
        <taxon>Actinomycetota</taxon>
        <taxon>Actinomycetes</taxon>
        <taxon>Micrococcales</taxon>
        <taxon>Microbacteriaceae</taxon>
        <taxon>Agrococcus</taxon>
    </lineage>
</organism>
<dbReference type="PROSITE" id="PS00599">
    <property type="entry name" value="AA_TRANSFER_CLASS_2"/>
    <property type="match status" value="1"/>
</dbReference>
<dbReference type="InterPro" id="IPR001917">
    <property type="entry name" value="Aminotrans_II_pyridoxalP_BS"/>
</dbReference>
<comment type="caution">
    <text evidence="11">The sequence shown here is derived from an EMBL/GenBank/DDBJ whole genome shotgun (WGS) entry which is preliminary data.</text>
</comment>
<dbReference type="InterPro" id="IPR005861">
    <property type="entry name" value="HisP_aminotrans"/>
</dbReference>
<dbReference type="InterPro" id="IPR015421">
    <property type="entry name" value="PyrdxlP-dep_Trfase_major"/>
</dbReference>
<protein>
    <recommendedName>
        <fullName evidence="9">Histidinol-phosphate aminotransferase</fullName>
        <ecNumber evidence="9">2.6.1.9</ecNumber>
    </recommendedName>
    <alternativeName>
        <fullName evidence="9">Imidazole acetol-phosphate transaminase</fullName>
    </alternativeName>
</protein>
<dbReference type="EMBL" id="BMLM01000002">
    <property type="protein sequence ID" value="GGN86187.1"/>
    <property type="molecule type" value="Genomic_DNA"/>
</dbReference>
<feature type="domain" description="Aminotransferase class I/classII large" evidence="10">
    <location>
        <begin position="28"/>
        <end position="352"/>
    </location>
</feature>
<evidence type="ECO:0000256" key="2">
    <source>
        <dbReference type="ARBA" id="ARBA00007970"/>
    </source>
</evidence>
<comment type="catalytic activity">
    <reaction evidence="9">
        <text>L-histidinol phosphate + 2-oxoglutarate = 3-(imidazol-4-yl)-2-oxopropyl phosphate + L-glutamate</text>
        <dbReference type="Rhea" id="RHEA:23744"/>
        <dbReference type="ChEBI" id="CHEBI:16810"/>
        <dbReference type="ChEBI" id="CHEBI:29985"/>
        <dbReference type="ChEBI" id="CHEBI:57766"/>
        <dbReference type="ChEBI" id="CHEBI:57980"/>
        <dbReference type="EC" id="2.6.1.9"/>
    </reaction>
</comment>
<comment type="similarity">
    <text evidence="2 9">Belongs to the class-II pyridoxal-phosphate-dependent aminotransferase family. Histidinol-phosphate aminotransferase subfamily.</text>
</comment>
<reference evidence="12" key="1">
    <citation type="journal article" date="2019" name="Int. J. Syst. Evol. Microbiol.">
        <title>The Global Catalogue of Microorganisms (GCM) 10K type strain sequencing project: providing services to taxonomists for standard genome sequencing and annotation.</title>
        <authorList>
            <consortium name="The Broad Institute Genomics Platform"/>
            <consortium name="The Broad Institute Genome Sequencing Center for Infectious Disease"/>
            <person name="Wu L."/>
            <person name="Ma J."/>
        </authorList>
    </citation>
    <scope>NUCLEOTIDE SEQUENCE [LARGE SCALE GENOMIC DNA]</scope>
    <source>
        <strain evidence="12">CGMCC 1.6960</strain>
    </source>
</reference>
<proteinExistence type="inferred from homology"/>
<comment type="pathway">
    <text evidence="9">Amino-acid biosynthesis; L-histidine biosynthesis; L-histidine from 5-phospho-alpha-D-ribose 1-diphosphate: step 7/9.</text>
</comment>
<dbReference type="PANTHER" id="PTHR42885">
    <property type="entry name" value="HISTIDINOL-PHOSPHATE AMINOTRANSFERASE-RELATED"/>
    <property type="match status" value="1"/>
</dbReference>
<dbReference type="InterPro" id="IPR015422">
    <property type="entry name" value="PyrdxlP-dep_Trfase_small"/>
</dbReference>
<accession>A0ABQ2KMY4</accession>
<dbReference type="InterPro" id="IPR015424">
    <property type="entry name" value="PyrdxlP-dep_Trfase"/>
</dbReference>
<evidence type="ECO:0000259" key="10">
    <source>
        <dbReference type="Pfam" id="PF00155"/>
    </source>
</evidence>
<feature type="modified residue" description="N6-(pyridoxal phosphate)lysine" evidence="9">
    <location>
        <position position="223"/>
    </location>
</feature>
<dbReference type="Gene3D" id="3.40.640.10">
    <property type="entry name" value="Type I PLP-dependent aspartate aminotransferase-like (Major domain)"/>
    <property type="match status" value="1"/>
</dbReference>
<evidence type="ECO:0000313" key="12">
    <source>
        <dbReference type="Proteomes" id="UP000626982"/>
    </source>
</evidence>
<name>A0ABQ2KMY4_9MICO</name>
<evidence type="ECO:0000256" key="9">
    <source>
        <dbReference type="HAMAP-Rule" id="MF_01023"/>
    </source>
</evidence>
<keyword evidence="5 9" id="KW-0028">Amino-acid biosynthesis</keyword>
<dbReference type="GO" id="GO:0008483">
    <property type="term" value="F:transaminase activity"/>
    <property type="evidence" value="ECO:0007669"/>
    <property type="project" value="UniProtKB-KW"/>
</dbReference>
<dbReference type="HAMAP" id="MF_01023">
    <property type="entry name" value="HisC_aminotrans_2"/>
    <property type="match status" value="1"/>
</dbReference>
<dbReference type="Proteomes" id="UP000626982">
    <property type="component" value="Unassembled WGS sequence"/>
</dbReference>
<dbReference type="EC" id="2.6.1.9" evidence="9"/>
<dbReference type="Gene3D" id="3.90.1150.10">
    <property type="entry name" value="Aspartate Aminotransferase, domain 1"/>
    <property type="match status" value="1"/>
</dbReference>
<dbReference type="CDD" id="cd00609">
    <property type="entry name" value="AAT_like"/>
    <property type="match status" value="1"/>
</dbReference>
<comment type="subunit">
    <text evidence="3 9">Homodimer.</text>
</comment>
<keyword evidence="4 9" id="KW-0032">Aminotransferase</keyword>
<evidence type="ECO:0000256" key="5">
    <source>
        <dbReference type="ARBA" id="ARBA00022605"/>
    </source>
</evidence>
<evidence type="ECO:0000256" key="6">
    <source>
        <dbReference type="ARBA" id="ARBA00022679"/>
    </source>
</evidence>
<evidence type="ECO:0000256" key="4">
    <source>
        <dbReference type="ARBA" id="ARBA00022576"/>
    </source>
</evidence>
<evidence type="ECO:0000256" key="8">
    <source>
        <dbReference type="ARBA" id="ARBA00023102"/>
    </source>
</evidence>
<evidence type="ECO:0000256" key="1">
    <source>
        <dbReference type="ARBA" id="ARBA00001933"/>
    </source>
</evidence>
<dbReference type="InterPro" id="IPR004839">
    <property type="entry name" value="Aminotransferase_I/II_large"/>
</dbReference>